<dbReference type="OrthoDB" id="1492580at2"/>
<sequence>MPTLTLTGDPDADRLLSDNAFALLVGMLLDQQIAMEQAFVGPRRLEERLGRPLTPANLAAVDPDELERLFRISPAVHRYPGSMAKRVHALATTLVERHDGDTEALWREVPDGRTLRERLKDLPGFGDQKARIFVALLGKQCGVTPDGWREAAGDYGQDGRRSIADVVDADTLLEVRAFKQARKAEAKAVKTGSAANG</sequence>
<dbReference type="InterPro" id="IPR003265">
    <property type="entry name" value="HhH-GPD_domain"/>
</dbReference>
<keyword evidence="3" id="KW-1185">Reference proteome</keyword>
<reference evidence="2" key="1">
    <citation type="journal article" date="2014" name="Int. J. Syst. Evol. Microbiol.">
        <title>Complete genome sequence of Corynebacterium casei LMG S-19264T (=DSM 44701T), isolated from a smear-ripened cheese.</title>
        <authorList>
            <consortium name="US DOE Joint Genome Institute (JGI-PGF)"/>
            <person name="Walter F."/>
            <person name="Albersmeier A."/>
            <person name="Kalinowski J."/>
            <person name="Ruckert C."/>
        </authorList>
    </citation>
    <scope>NUCLEOTIDE SEQUENCE</scope>
    <source>
        <strain evidence="2">CGMCC 1.14988</strain>
    </source>
</reference>
<organism evidence="2 3">
    <name type="scientific">Egicoccus halophilus</name>
    <dbReference type="NCBI Taxonomy" id="1670830"/>
    <lineage>
        <taxon>Bacteria</taxon>
        <taxon>Bacillati</taxon>
        <taxon>Actinomycetota</taxon>
        <taxon>Nitriliruptoria</taxon>
        <taxon>Egicoccales</taxon>
        <taxon>Egicoccaceae</taxon>
        <taxon>Egicoccus</taxon>
    </lineage>
</organism>
<gene>
    <name evidence="2" type="ORF">GCM10011354_26120</name>
</gene>
<comment type="caution">
    <text evidence="2">The sequence shown here is derived from an EMBL/GenBank/DDBJ whole genome shotgun (WGS) entry which is preliminary data.</text>
</comment>
<dbReference type="GO" id="GO:0006284">
    <property type="term" value="P:base-excision repair"/>
    <property type="evidence" value="ECO:0007669"/>
    <property type="project" value="InterPro"/>
</dbReference>
<dbReference type="EMBL" id="BMHA01000009">
    <property type="protein sequence ID" value="GGI07844.1"/>
    <property type="molecule type" value="Genomic_DNA"/>
</dbReference>
<evidence type="ECO:0000313" key="2">
    <source>
        <dbReference type="EMBL" id="GGI07844.1"/>
    </source>
</evidence>
<proteinExistence type="predicted"/>
<evidence type="ECO:0000313" key="3">
    <source>
        <dbReference type="Proteomes" id="UP000650511"/>
    </source>
</evidence>
<evidence type="ECO:0000259" key="1">
    <source>
        <dbReference type="Pfam" id="PF00730"/>
    </source>
</evidence>
<feature type="domain" description="HhH-GPD" evidence="1">
    <location>
        <begin position="25"/>
        <end position="169"/>
    </location>
</feature>
<dbReference type="RefSeq" id="WP_130651042.1">
    <property type="nucleotide sequence ID" value="NZ_BMHA01000009.1"/>
</dbReference>
<protein>
    <submittedName>
        <fullName evidence="2">(Fe-S)-cluster assembly protein</fullName>
    </submittedName>
</protein>
<dbReference type="Gene3D" id="1.10.340.30">
    <property type="entry name" value="Hypothetical protein, domain 2"/>
    <property type="match status" value="1"/>
</dbReference>
<dbReference type="SUPFAM" id="SSF48150">
    <property type="entry name" value="DNA-glycosylase"/>
    <property type="match status" value="1"/>
</dbReference>
<dbReference type="GO" id="GO:0003824">
    <property type="term" value="F:catalytic activity"/>
    <property type="evidence" value="ECO:0007669"/>
    <property type="project" value="InterPro"/>
</dbReference>
<dbReference type="NCBIfam" id="TIGR03252">
    <property type="entry name" value="HhH-GPD-type base excision DNA repair protein"/>
    <property type="match status" value="1"/>
</dbReference>
<dbReference type="InterPro" id="IPR011257">
    <property type="entry name" value="DNA_glycosylase"/>
</dbReference>
<dbReference type="InterPro" id="IPR017658">
    <property type="entry name" value="HhH-GPD_base_excis"/>
</dbReference>
<accession>A0A8J3EYG5</accession>
<name>A0A8J3EYG5_9ACTN</name>
<dbReference type="Proteomes" id="UP000650511">
    <property type="component" value="Unassembled WGS sequence"/>
</dbReference>
<reference evidence="2" key="2">
    <citation type="submission" date="2020-09" db="EMBL/GenBank/DDBJ databases">
        <authorList>
            <person name="Sun Q."/>
            <person name="Zhou Y."/>
        </authorList>
    </citation>
    <scope>NUCLEOTIDE SEQUENCE</scope>
    <source>
        <strain evidence="2">CGMCC 1.14988</strain>
    </source>
</reference>
<dbReference type="AlphaFoldDB" id="A0A8J3EYG5"/>
<dbReference type="Pfam" id="PF00730">
    <property type="entry name" value="HhH-GPD"/>
    <property type="match status" value="1"/>
</dbReference>